<reference evidence="1 2" key="1">
    <citation type="journal article" date="2019" name="Commun. Biol.">
        <title>The bagworm genome reveals a unique fibroin gene that provides high tensile strength.</title>
        <authorList>
            <person name="Kono N."/>
            <person name="Nakamura H."/>
            <person name="Ohtoshi R."/>
            <person name="Tomita M."/>
            <person name="Numata K."/>
            <person name="Arakawa K."/>
        </authorList>
    </citation>
    <scope>NUCLEOTIDE SEQUENCE [LARGE SCALE GENOMIC DNA]</scope>
</reference>
<keyword evidence="2" id="KW-1185">Reference proteome</keyword>
<accession>A0A4C1YNV6</accession>
<dbReference type="AlphaFoldDB" id="A0A4C1YNV6"/>
<dbReference type="EMBL" id="BGZK01001273">
    <property type="protein sequence ID" value="GBP76035.1"/>
    <property type="molecule type" value="Genomic_DNA"/>
</dbReference>
<name>A0A4C1YNV6_EUMVA</name>
<evidence type="ECO:0000313" key="2">
    <source>
        <dbReference type="Proteomes" id="UP000299102"/>
    </source>
</evidence>
<evidence type="ECO:0000313" key="1">
    <source>
        <dbReference type="EMBL" id="GBP76035.1"/>
    </source>
</evidence>
<gene>
    <name evidence="1" type="ORF">EVAR_33343_1</name>
</gene>
<organism evidence="1 2">
    <name type="scientific">Eumeta variegata</name>
    <name type="common">Bagworm moth</name>
    <name type="synonym">Eumeta japonica</name>
    <dbReference type="NCBI Taxonomy" id="151549"/>
    <lineage>
        <taxon>Eukaryota</taxon>
        <taxon>Metazoa</taxon>
        <taxon>Ecdysozoa</taxon>
        <taxon>Arthropoda</taxon>
        <taxon>Hexapoda</taxon>
        <taxon>Insecta</taxon>
        <taxon>Pterygota</taxon>
        <taxon>Neoptera</taxon>
        <taxon>Endopterygota</taxon>
        <taxon>Lepidoptera</taxon>
        <taxon>Glossata</taxon>
        <taxon>Ditrysia</taxon>
        <taxon>Tineoidea</taxon>
        <taxon>Psychidae</taxon>
        <taxon>Oiketicinae</taxon>
        <taxon>Eumeta</taxon>
    </lineage>
</organism>
<comment type="caution">
    <text evidence="1">The sequence shown here is derived from an EMBL/GenBank/DDBJ whole genome shotgun (WGS) entry which is preliminary data.</text>
</comment>
<protein>
    <submittedName>
        <fullName evidence="1">Uncharacterized protein</fullName>
    </submittedName>
</protein>
<proteinExistence type="predicted"/>
<sequence length="82" mass="9437">MSHRTREEIRRMPALSHSTMIGLRARSTRVVHSLQMWQGLDDCPGRLKRGRATRPSCLAALEPPDLARSRRWLGGWVTRKAF</sequence>
<dbReference type="Proteomes" id="UP000299102">
    <property type="component" value="Unassembled WGS sequence"/>
</dbReference>